<keyword evidence="1" id="KW-0732">Signal</keyword>
<dbReference type="AlphaFoldDB" id="A0AAU8MXG1"/>
<evidence type="ECO:0008006" key="3">
    <source>
        <dbReference type="Google" id="ProtNLM"/>
    </source>
</evidence>
<protein>
    <recommendedName>
        <fullName evidence="3">Secreted protein</fullName>
    </recommendedName>
</protein>
<name>A0AAU8MXG1_9GAMM</name>
<proteinExistence type="predicted"/>
<feature type="chain" id="PRO_5043594144" description="Secreted protein" evidence="1">
    <location>
        <begin position="27"/>
        <end position="87"/>
    </location>
</feature>
<sequence length="87" mass="8999">MKGWIAKAAALAVFAAALGSAAPAAAEPTYACTAATEGHLFQVAYDHPYDPGSLYQCRAGAWRLIGVCTPERGCPPPPDPNGPIVEM</sequence>
<dbReference type="EMBL" id="CP159925">
    <property type="protein sequence ID" value="XCO76890.1"/>
    <property type="molecule type" value="Genomic_DNA"/>
</dbReference>
<accession>A0AAU8MXG1</accession>
<gene>
    <name evidence="2" type="ORF">ABU614_08945</name>
</gene>
<feature type="signal peptide" evidence="1">
    <location>
        <begin position="1"/>
        <end position="26"/>
    </location>
</feature>
<reference evidence="2" key="1">
    <citation type="submission" date="2024-06" db="EMBL/GenBank/DDBJ databases">
        <authorList>
            <person name="Li S."/>
        </authorList>
    </citation>
    <scope>NUCLEOTIDE SEQUENCE</scope>
    <source>
        <strain evidence="2">SR10</strain>
    </source>
</reference>
<dbReference type="RefSeq" id="WP_363800175.1">
    <property type="nucleotide sequence ID" value="NZ_CP159925.1"/>
</dbReference>
<organism evidence="2">
    <name type="scientific">Lysobacter firmicutimachus</name>
    <dbReference type="NCBI Taxonomy" id="1792846"/>
    <lineage>
        <taxon>Bacteria</taxon>
        <taxon>Pseudomonadati</taxon>
        <taxon>Pseudomonadota</taxon>
        <taxon>Gammaproteobacteria</taxon>
        <taxon>Lysobacterales</taxon>
        <taxon>Lysobacteraceae</taxon>
        <taxon>Lysobacter</taxon>
    </lineage>
</organism>
<evidence type="ECO:0000256" key="1">
    <source>
        <dbReference type="SAM" id="SignalP"/>
    </source>
</evidence>
<evidence type="ECO:0000313" key="2">
    <source>
        <dbReference type="EMBL" id="XCO76890.1"/>
    </source>
</evidence>